<dbReference type="PANTHER" id="PTHR42689:SF1">
    <property type="entry name" value="ACETYL-COA ACYLTRANSFERASE FADA2 (3-KETOACYL-COA THIOLASE) (BETA-KETOTHIOLASE)-RELATED"/>
    <property type="match status" value="1"/>
</dbReference>
<evidence type="ECO:0000259" key="7">
    <source>
        <dbReference type="Pfam" id="PF02803"/>
    </source>
</evidence>
<dbReference type="AlphaFoldDB" id="A0A328P4Q4"/>
<sequence>MTLHSRYRHQVWLAAGVRTPFSKVDGALANYDAIALSVPVVRHMLDSLPGGKTPDVAVWGTVVPNLTWSNLAREVLMDAGAPATIPAFSTVMACSTSMIGMIEAAGMLDDDSMQLALVGGVDSLSRIQLGLNQRLSDWIRRFQKARSVGEKVSHALSLKFGDISLYIPGIVNRTSGLSMGEHTEITAKEWQLKRDDQDQIAYDSHRHAVDAWNQGFFDDLVIPIGEFRRDSIPRADTSLEKLAKLPPAFDRTSGQGTLTAGNSSPLTDGAASLWVATERGLDRLPSHVPRVKLIDWEIAAVDFRTEGLLMAPAYAIPRLLARHGLAYQDIGLWEIHEAFAAQVLSHIAALQSSEFLKHKAGVDREFGAFPRDLMNPNGGSLALGHPFGATGARILSQAVKELAAMPPGTRAIVSICADGGQGTVALLEAG</sequence>
<dbReference type="InterPro" id="IPR020613">
    <property type="entry name" value="Thiolase_CS"/>
</dbReference>
<dbReference type="EMBL" id="NFZS01000002">
    <property type="protein sequence ID" value="RAO76293.1"/>
    <property type="molecule type" value="Genomic_DNA"/>
</dbReference>
<dbReference type="PANTHER" id="PTHR42689">
    <property type="entry name" value="ACETYL-COA ACYLTRANSFERASE FADA2 (3-KETOACYL-COA THIOLASE) (BETA-KETOTHIOLASE)-RELATED"/>
    <property type="match status" value="1"/>
</dbReference>
<evidence type="ECO:0000313" key="9">
    <source>
        <dbReference type="Proteomes" id="UP000248926"/>
    </source>
</evidence>
<gene>
    <name evidence="8" type="ORF">CA260_11445</name>
</gene>
<dbReference type="Pfam" id="PF02803">
    <property type="entry name" value="Thiolase_C"/>
    <property type="match status" value="1"/>
</dbReference>
<dbReference type="InterPro" id="IPR020617">
    <property type="entry name" value="Thiolase_C"/>
</dbReference>
<feature type="active site" description="Acyl-thioester intermediate" evidence="4">
    <location>
        <position position="94"/>
    </location>
</feature>
<feature type="active site" description="Proton acceptor" evidence="4">
    <location>
        <position position="416"/>
    </location>
</feature>
<dbReference type="PROSITE" id="PS00737">
    <property type="entry name" value="THIOLASE_2"/>
    <property type="match status" value="1"/>
</dbReference>
<dbReference type="InterPro" id="IPR016039">
    <property type="entry name" value="Thiolase-like"/>
</dbReference>
<evidence type="ECO:0000256" key="4">
    <source>
        <dbReference type="PIRSR" id="PIRSR000429-1"/>
    </source>
</evidence>
<protein>
    <submittedName>
        <fullName evidence="8">Acetyl-CoA acyltransferase</fullName>
    </submittedName>
</protein>
<dbReference type="GO" id="GO:0005829">
    <property type="term" value="C:cytosol"/>
    <property type="evidence" value="ECO:0007669"/>
    <property type="project" value="TreeGrafter"/>
</dbReference>
<keyword evidence="9" id="KW-1185">Reference proteome</keyword>
<dbReference type="OrthoDB" id="1402717at2"/>
<keyword evidence="3 5" id="KW-0012">Acyltransferase</keyword>
<dbReference type="Pfam" id="PF00108">
    <property type="entry name" value="Thiolase_N"/>
    <property type="match status" value="1"/>
</dbReference>
<dbReference type="RefSeq" id="WP_111983237.1">
    <property type="nucleotide sequence ID" value="NZ_NFZS01000002.1"/>
</dbReference>
<dbReference type="CDD" id="cd00751">
    <property type="entry name" value="thiolase"/>
    <property type="match status" value="1"/>
</dbReference>
<evidence type="ECO:0000256" key="5">
    <source>
        <dbReference type="RuleBase" id="RU003557"/>
    </source>
</evidence>
<evidence type="ECO:0000259" key="6">
    <source>
        <dbReference type="Pfam" id="PF00108"/>
    </source>
</evidence>
<dbReference type="InterPro" id="IPR050521">
    <property type="entry name" value="3-ketoacyl-CoA_Thiolase"/>
</dbReference>
<dbReference type="InterPro" id="IPR002155">
    <property type="entry name" value="Thiolase"/>
</dbReference>
<name>A0A328P4Q4_9GAMM</name>
<comment type="caution">
    <text evidence="8">The sequence shown here is derived from an EMBL/GenBank/DDBJ whole genome shotgun (WGS) entry which is preliminary data.</text>
</comment>
<organism evidence="8 9">
    <name type="scientific">Dyella jiangningensis</name>
    <dbReference type="NCBI Taxonomy" id="1379159"/>
    <lineage>
        <taxon>Bacteria</taxon>
        <taxon>Pseudomonadati</taxon>
        <taxon>Pseudomonadota</taxon>
        <taxon>Gammaproteobacteria</taxon>
        <taxon>Lysobacterales</taxon>
        <taxon>Rhodanobacteraceae</taxon>
        <taxon>Dyella</taxon>
    </lineage>
</organism>
<dbReference type="InterPro" id="IPR020616">
    <property type="entry name" value="Thiolase_N"/>
</dbReference>
<dbReference type="NCBIfam" id="TIGR01930">
    <property type="entry name" value="AcCoA-C-Actrans"/>
    <property type="match status" value="1"/>
</dbReference>
<feature type="domain" description="Thiolase C-terminal" evidence="7">
    <location>
        <begin position="290"/>
        <end position="428"/>
    </location>
</feature>
<dbReference type="PIRSF" id="PIRSF000429">
    <property type="entry name" value="Ac-CoA_Ac_transf"/>
    <property type="match status" value="1"/>
</dbReference>
<comment type="similarity">
    <text evidence="1 5">Belongs to the thiolase-like superfamily. Thiolase family.</text>
</comment>
<reference evidence="8 9" key="1">
    <citation type="journal article" date="2018" name="Genet. Mol. Biol.">
        <title>The genome sequence of Dyella jiangningensis FCAV SCS01 from a lignocellulose-decomposing microbial consortium metagenome reveals potential for biotechnological applications.</title>
        <authorList>
            <person name="Desiderato J.G."/>
            <person name="Alvarenga D.O."/>
            <person name="Constancio M.T.L."/>
            <person name="Alves L.M.C."/>
            <person name="Varani A.M."/>
        </authorList>
    </citation>
    <scope>NUCLEOTIDE SEQUENCE [LARGE SCALE GENOMIC DNA]</scope>
    <source>
        <strain evidence="8 9">FCAV SCS01</strain>
    </source>
</reference>
<evidence type="ECO:0000256" key="2">
    <source>
        <dbReference type="ARBA" id="ARBA00022679"/>
    </source>
</evidence>
<evidence type="ECO:0000256" key="3">
    <source>
        <dbReference type="ARBA" id="ARBA00023315"/>
    </source>
</evidence>
<evidence type="ECO:0000313" key="8">
    <source>
        <dbReference type="EMBL" id="RAO76293.1"/>
    </source>
</evidence>
<dbReference type="SUPFAM" id="SSF53901">
    <property type="entry name" value="Thiolase-like"/>
    <property type="match status" value="2"/>
</dbReference>
<dbReference type="Gene3D" id="3.40.47.10">
    <property type="match status" value="1"/>
</dbReference>
<accession>A0A328P4Q4</accession>
<feature type="active site" description="Proton acceptor" evidence="4">
    <location>
        <position position="385"/>
    </location>
</feature>
<feature type="domain" description="Thiolase N-terminal" evidence="6">
    <location>
        <begin position="13"/>
        <end position="278"/>
    </location>
</feature>
<keyword evidence="2 5" id="KW-0808">Transferase</keyword>
<dbReference type="Proteomes" id="UP000248926">
    <property type="component" value="Unassembled WGS sequence"/>
</dbReference>
<dbReference type="GO" id="GO:0003988">
    <property type="term" value="F:acetyl-CoA C-acyltransferase activity"/>
    <property type="evidence" value="ECO:0007669"/>
    <property type="project" value="UniProtKB-ARBA"/>
</dbReference>
<evidence type="ECO:0000256" key="1">
    <source>
        <dbReference type="ARBA" id="ARBA00010982"/>
    </source>
</evidence>
<proteinExistence type="inferred from homology"/>